<keyword evidence="6 7" id="KW-0694">RNA-binding</keyword>
<accession>A0A2U1CGR2</accession>
<dbReference type="InterPro" id="IPR014721">
    <property type="entry name" value="Ribsml_uS5_D2-typ_fold_subgr"/>
</dbReference>
<keyword evidence="4 7" id="KW-0255">Endonuclease</keyword>
<dbReference type="GO" id="GO:0030677">
    <property type="term" value="C:ribonuclease P complex"/>
    <property type="evidence" value="ECO:0007669"/>
    <property type="project" value="TreeGrafter"/>
</dbReference>
<evidence type="ECO:0000256" key="6">
    <source>
        <dbReference type="ARBA" id="ARBA00022884"/>
    </source>
</evidence>
<comment type="caution">
    <text evidence="9">The sequence shown here is derived from an EMBL/GenBank/DDBJ whole genome shotgun (WGS) entry which is preliminary data.</text>
</comment>
<dbReference type="InterPro" id="IPR020539">
    <property type="entry name" value="RNase_P_CS"/>
</dbReference>
<evidence type="ECO:0000256" key="1">
    <source>
        <dbReference type="ARBA" id="ARBA00002663"/>
    </source>
</evidence>
<dbReference type="GO" id="GO:0000049">
    <property type="term" value="F:tRNA binding"/>
    <property type="evidence" value="ECO:0007669"/>
    <property type="project" value="UniProtKB-UniRule"/>
</dbReference>
<reference evidence="9 10" key="1">
    <citation type="submission" date="2018-04" db="EMBL/GenBank/DDBJ databases">
        <title>Genomic Encyclopedia of Type Strains, Phase IV (KMG-IV): sequencing the most valuable type-strain genomes for metagenomic binning, comparative biology and taxonomic classification.</title>
        <authorList>
            <person name="Goeker M."/>
        </authorList>
    </citation>
    <scope>NUCLEOTIDE SEQUENCE [LARGE SCALE GENOMIC DNA]</scope>
    <source>
        <strain evidence="9 10">DSM 26588</strain>
    </source>
</reference>
<comment type="catalytic activity">
    <reaction evidence="7">
        <text>Endonucleolytic cleavage of RNA, removing 5'-extranucleotides from tRNA precursor.</text>
        <dbReference type="EC" id="3.1.26.5"/>
    </reaction>
</comment>
<keyword evidence="5 7" id="KW-0378">Hydrolase</keyword>
<dbReference type="PANTHER" id="PTHR33992">
    <property type="entry name" value="RIBONUCLEASE P PROTEIN COMPONENT"/>
    <property type="match status" value="1"/>
</dbReference>
<evidence type="ECO:0000256" key="3">
    <source>
        <dbReference type="ARBA" id="ARBA00022722"/>
    </source>
</evidence>
<dbReference type="InterPro" id="IPR020568">
    <property type="entry name" value="Ribosomal_Su5_D2-typ_SF"/>
</dbReference>
<proteinExistence type="inferred from homology"/>
<dbReference type="HAMAP" id="MF_00227">
    <property type="entry name" value="RNase_P"/>
    <property type="match status" value="1"/>
</dbReference>
<keyword evidence="3 7" id="KW-0540">Nuclease</keyword>
<evidence type="ECO:0000256" key="2">
    <source>
        <dbReference type="ARBA" id="ARBA00022694"/>
    </source>
</evidence>
<dbReference type="NCBIfam" id="TIGR00188">
    <property type="entry name" value="rnpA"/>
    <property type="match status" value="1"/>
</dbReference>
<evidence type="ECO:0000256" key="4">
    <source>
        <dbReference type="ARBA" id="ARBA00022759"/>
    </source>
</evidence>
<organism evidence="9 10">
    <name type="scientific">Intestinimonas butyriciproducens</name>
    <dbReference type="NCBI Taxonomy" id="1297617"/>
    <lineage>
        <taxon>Bacteria</taxon>
        <taxon>Bacillati</taxon>
        <taxon>Bacillota</taxon>
        <taxon>Clostridia</taxon>
        <taxon>Eubacteriales</taxon>
        <taxon>Intestinimonas</taxon>
    </lineage>
</organism>
<evidence type="ECO:0000313" key="9">
    <source>
        <dbReference type="EMBL" id="PVY60112.1"/>
    </source>
</evidence>
<dbReference type="EC" id="3.1.26.5" evidence="7 8"/>
<keyword evidence="2 7" id="KW-0819">tRNA processing</keyword>
<dbReference type="GO" id="GO:0042781">
    <property type="term" value="F:3'-tRNA processing endoribonuclease activity"/>
    <property type="evidence" value="ECO:0007669"/>
    <property type="project" value="TreeGrafter"/>
</dbReference>
<dbReference type="SUPFAM" id="SSF54211">
    <property type="entry name" value="Ribosomal protein S5 domain 2-like"/>
    <property type="match status" value="1"/>
</dbReference>
<dbReference type="PROSITE" id="PS00648">
    <property type="entry name" value="RIBONUCLEASE_P"/>
    <property type="match status" value="1"/>
</dbReference>
<sequence length="125" mass="14422">MSESGVPFLKFTVTIKRNHEFQRLYHKGKSAATPYLALYCRKNRRMENRLGLTVGKKVGGAVTRNRVRRRVREIYRLHEGELRPGYDIVVVARVKAAFATYRQLEWSFLSLADKLGLKAREAGEP</sequence>
<name>A0A2U1CGR2_9FIRM</name>
<evidence type="ECO:0000313" key="10">
    <source>
        <dbReference type="Proteomes" id="UP000245778"/>
    </source>
</evidence>
<dbReference type="EMBL" id="QEKK01000001">
    <property type="protein sequence ID" value="PVY60112.1"/>
    <property type="molecule type" value="Genomic_DNA"/>
</dbReference>
<dbReference type="GO" id="GO:0004526">
    <property type="term" value="F:ribonuclease P activity"/>
    <property type="evidence" value="ECO:0007669"/>
    <property type="project" value="UniProtKB-UniRule"/>
</dbReference>
<evidence type="ECO:0000256" key="8">
    <source>
        <dbReference type="NCBIfam" id="TIGR00188"/>
    </source>
</evidence>
<evidence type="ECO:0000256" key="7">
    <source>
        <dbReference type="HAMAP-Rule" id="MF_00227"/>
    </source>
</evidence>
<dbReference type="Proteomes" id="UP000245778">
    <property type="component" value="Unassembled WGS sequence"/>
</dbReference>
<dbReference type="InterPro" id="IPR000100">
    <property type="entry name" value="RNase_P"/>
</dbReference>
<evidence type="ECO:0000256" key="5">
    <source>
        <dbReference type="ARBA" id="ARBA00022801"/>
    </source>
</evidence>
<comment type="subunit">
    <text evidence="7">Consists of a catalytic RNA component (M1 or rnpB) and a protein subunit.</text>
</comment>
<comment type="similarity">
    <text evidence="7">Belongs to the RnpA family.</text>
</comment>
<dbReference type="PANTHER" id="PTHR33992:SF1">
    <property type="entry name" value="RIBONUCLEASE P PROTEIN COMPONENT"/>
    <property type="match status" value="1"/>
</dbReference>
<gene>
    <name evidence="7" type="primary">rnpA</name>
    <name evidence="9" type="ORF">C7373_101629</name>
</gene>
<comment type="function">
    <text evidence="1 7">RNaseP catalyzes the removal of the 5'-leader sequence from pre-tRNA to produce the mature 5'-terminus. It can also cleave other RNA substrates such as 4.5S RNA. The protein component plays an auxiliary but essential role in vivo by binding to the 5'-leader sequence and broadening the substrate specificity of the ribozyme.</text>
</comment>
<dbReference type="GO" id="GO:0001682">
    <property type="term" value="P:tRNA 5'-leader removal"/>
    <property type="evidence" value="ECO:0007669"/>
    <property type="project" value="UniProtKB-UniRule"/>
</dbReference>
<dbReference type="AlphaFoldDB" id="A0A2U1CGR2"/>
<dbReference type="Gene3D" id="3.30.230.10">
    <property type="match status" value="1"/>
</dbReference>
<dbReference type="Pfam" id="PF00825">
    <property type="entry name" value="Ribonuclease_P"/>
    <property type="match status" value="1"/>
</dbReference>
<protein>
    <recommendedName>
        <fullName evidence="7 8">Ribonuclease P protein component</fullName>
        <shortName evidence="7">RNase P protein</shortName>
        <shortName evidence="7">RNaseP protein</shortName>
        <ecNumber evidence="7 8">3.1.26.5</ecNumber>
    </recommendedName>
    <alternativeName>
        <fullName evidence="7">Protein C5</fullName>
    </alternativeName>
</protein>